<dbReference type="STRING" id="763665.A0A2G5BK02"/>
<dbReference type="OrthoDB" id="506431at2759"/>
<evidence type="ECO:0000313" key="2">
    <source>
        <dbReference type="EMBL" id="PIA19333.1"/>
    </source>
</evidence>
<dbReference type="Proteomes" id="UP000242474">
    <property type="component" value="Unassembled WGS sequence"/>
</dbReference>
<dbReference type="GO" id="GO:0016853">
    <property type="term" value="F:isomerase activity"/>
    <property type="evidence" value="ECO:0007669"/>
    <property type="project" value="UniProtKB-KW"/>
</dbReference>
<feature type="non-terminal residue" evidence="2">
    <location>
        <position position="121"/>
    </location>
</feature>
<name>A0A2G5BK02_COERN</name>
<dbReference type="AlphaFoldDB" id="A0A2G5BK02"/>
<proteinExistence type="predicted"/>
<keyword evidence="3" id="KW-1185">Reference proteome</keyword>
<dbReference type="EMBL" id="KZ303487">
    <property type="protein sequence ID" value="PIA19333.1"/>
    <property type="molecule type" value="Genomic_DNA"/>
</dbReference>
<dbReference type="CDD" id="cd03443">
    <property type="entry name" value="PaaI_thioesterase"/>
    <property type="match status" value="1"/>
</dbReference>
<dbReference type="InterPro" id="IPR006683">
    <property type="entry name" value="Thioestr_dom"/>
</dbReference>
<feature type="non-terminal residue" evidence="2">
    <location>
        <position position="1"/>
    </location>
</feature>
<evidence type="ECO:0000313" key="3">
    <source>
        <dbReference type="Proteomes" id="UP000242474"/>
    </source>
</evidence>
<gene>
    <name evidence="2" type="ORF">COEREDRAFT_26444</name>
</gene>
<accession>A0A2G5BK02</accession>
<dbReference type="InterPro" id="IPR052061">
    <property type="entry name" value="PTE-AB_protein"/>
</dbReference>
<sequence>GSGKLSVEPVTFMNRDRKSFVILVHVGKNLNGHDGIVHGGVQATLFDEITARPAFWNLPRNIGFTATLKINYRRPAVVNQVLVFRTQLINLEGRKAQVVGQLEDIQGNILSDAEALYVSPK</sequence>
<feature type="domain" description="Thioesterase" evidence="1">
    <location>
        <begin position="35"/>
        <end position="107"/>
    </location>
</feature>
<protein>
    <submittedName>
        <fullName evidence="2">Thioesterase/thiol ester dehydrase-isomerase</fullName>
    </submittedName>
</protein>
<reference evidence="2 3" key="1">
    <citation type="journal article" date="2015" name="Genome Biol. Evol.">
        <title>Phylogenomic analyses indicate that early fungi evolved digesting cell walls of algal ancestors of land plants.</title>
        <authorList>
            <person name="Chang Y."/>
            <person name="Wang S."/>
            <person name="Sekimoto S."/>
            <person name="Aerts A.L."/>
            <person name="Choi C."/>
            <person name="Clum A."/>
            <person name="LaButti K.M."/>
            <person name="Lindquist E.A."/>
            <person name="Yee Ngan C."/>
            <person name="Ohm R.A."/>
            <person name="Salamov A.A."/>
            <person name="Grigoriev I.V."/>
            <person name="Spatafora J.W."/>
            <person name="Berbee M.L."/>
        </authorList>
    </citation>
    <scope>NUCLEOTIDE SEQUENCE [LARGE SCALE GENOMIC DNA]</scope>
    <source>
        <strain evidence="2 3">NRRL 1564</strain>
    </source>
</reference>
<keyword evidence="2" id="KW-0413">Isomerase</keyword>
<dbReference type="SUPFAM" id="SSF54637">
    <property type="entry name" value="Thioesterase/thiol ester dehydrase-isomerase"/>
    <property type="match status" value="1"/>
</dbReference>
<evidence type="ECO:0000259" key="1">
    <source>
        <dbReference type="Pfam" id="PF03061"/>
    </source>
</evidence>
<dbReference type="PANTHER" id="PTHR47260:SF1">
    <property type="entry name" value="UPF0644 PROTEIN PB2B4.06"/>
    <property type="match status" value="1"/>
</dbReference>
<organism evidence="2 3">
    <name type="scientific">Coemansia reversa (strain ATCC 12441 / NRRL 1564)</name>
    <dbReference type="NCBI Taxonomy" id="763665"/>
    <lineage>
        <taxon>Eukaryota</taxon>
        <taxon>Fungi</taxon>
        <taxon>Fungi incertae sedis</taxon>
        <taxon>Zoopagomycota</taxon>
        <taxon>Kickxellomycotina</taxon>
        <taxon>Kickxellomycetes</taxon>
        <taxon>Kickxellales</taxon>
        <taxon>Kickxellaceae</taxon>
        <taxon>Coemansia</taxon>
    </lineage>
</organism>
<dbReference type="Gene3D" id="3.10.129.10">
    <property type="entry name" value="Hotdog Thioesterase"/>
    <property type="match status" value="1"/>
</dbReference>
<dbReference type="InterPro" id="IPR029069">
    <property type="entry name" value="HotDog_dom_sf"/>
</dbReference>
<dbReference type="Pfam" id="PF03061">
    <property type="entry name" value="4HBT"/>
    <property type="match status" value="1"/>
</dbReference>
<dbReference type="PANTHER" id="PTHR47260">
    <property type="entry name" value="UPF0644 PROTEIN PB2B4.06"/>
    <property type="match status" value="1"/>
</dbReference>